<dbReference type="OrthoDB" id="538336at2759"/>
<evidence type="ECO:0008006" key="3">
    <source>
        <dbReference type="Google" id="ProtNLM"/>
    </source>
</evidence>
<dbReference type="GO" id="GO:0055088">
    <property type="term" value="P:lipid homeostasis"/>
    <property type="evidence" value="ECO:0007669"/>
    <property type="project" value="TreeGrafter"/>
</dbReference>
<protein>
    <recommendedName>
        <fullName evidence="3">Acyl-CoA oxidase</fullName>
    </recommendedName>
</protein>
<dbReference type="GO" id="GO:0005777">
    <property type="term" value="C:peroxisome"/>
    <property type="evidence" value="ECO:0007669"/>
    <property type="project" value="InterPro"/>
</dbReference>
<reference evidence="1 2" key="1">
    <citation type="submission" date="2014-06" db="EMBL/GenBank/DDBJ databases">
        <title>Evolutionary Origins and Diversification of the Mycorrhizal Mutualists.</title>
        <authorList>
            <consortium name="DOE Joint Genome Institute"/>
            <consortium name="Mycorrhizal Genomics Consortium"/>
            <person name="Kohler A."/>
            <person name="Kuo A."/>
            <person name="Nagy L.G."/>
            <person name="Floudas D."/>
            <person name="Copeland A."/>
            <person name="Barry K.W."/>
            <person name="Cichocki N."/>
            <person name="Veneault-Fourrey C."/>
            <person name="LaButti K."/>
            <person name="Lindquist E.A."/>
            <person name="Lipzen A."/>
            <person name="Lundell T."/>
            <person name="Morin E."/>
            <person name="Murat C."/>
            <person name="Riley R."/>
            <person name="Ohm R."/>
            <person name="Sun H."/>
            <person name="Tunlid A."/>
            <person name="Henrissat B."/>
            <person name="Grigoriev I.V."/>
            <person name="Hibbett D.S."/>
            <person name="Martin F."/>
        </authorList>
    </citation>
    <scope>NUCLEOTIDE SEQUENCE [LARGE SCALE GENOMIC DNA]</scope>
    <source>
        <strain evidence="1 2">SS14</strain>
    </source>
</reference>
<gene>
    <name evidence="1" type="ORF">M422DRAFT_60902</name>
</gene>
<dbReference type="Gene3D" id="2.40.110.10">
    <property type="entry name" value="Butyryl-CoA Dehydrogenase, subunit A, domain 2"/>
    <property type="match status" value="1"/>
</dbReference>
<dbReference type="EMBL" id="KN837166">
    <property type="protein sequence ID" value="KIJ37817.1"/>
    <property type="molecule type" value="Genomic_DNA"/>
</dbReference>
<evidence type="ECO:0000313" key="1">
    <source>
        <dbReference type="EMBL" id="KIJ37817.1"/>
    </source>
</evidence>
<proteinExistence type="predicted"/>
<sequence length="475" mass="52830">MFQNSASLAETTLFQTNSSQLPHHKHIRLSFERAKAIVNLYKLTAEDILYTTLGYWQSHSDPILAMDGATALLLTTHYNLCCGTFAGCFCLTELGHGLDAINIETTALLLPDGSFLLNTQREEAAKYMPPTAPGTGIPSVAVVFARLIVAEEDRRIKPFMVKLYDGQNHRVLTEKGGAGPINHCLTSFNCVQLPAIALMDTLDKAQDKRHDFFLQISCVILGTLSMGVMSLPPLKIACFVVAVYSQRRTVLDPFNRIQRPIITFSTQYGPILSALATSFVMEAFSKKCTRLFSEASLDIGLRHFIATIGKITLMEHCVPLLLTLSERCDLRGAKIAEGDILVLSIFLIGRIIPPETSDSSGILARHEAFMLEEMRNMVAKAPHHCDDRLEASLLPMCQPLLEAIAIEDNVNPRLIDLYVATVMKKDSAWYTEHGGLSWSEQHTMEREAIKALLPSLEDVQKLEIYLTAMPQYYPN</sequence>
<dbReference type="InterPro" id="IPR046373">
    <property type="entry name" value="Acyl-CoA_Oxase/DH_mid-dom_sf"/>
</dbReference>
<keyword evidence="2" id="KW-1185">Reference proteome</keyword>
<organism evidence="1 2">
    <name type="scientific">Sphaerobolus stellatus (strain SS14)</name>
    <dbReference type="NCBI Taxonomy" id="990650"/>
    <lineage>
        <taxon>Eukaryota</taxon>
        <taxon>Fungi</taxon>
        <taxon>Dikarya</taxon>
        <taxon>Basidiomycota</taxon>
        <taxon>Agaricomycotina</taxon>
        <taxon>Agaricomycetes</taxon>
        <taxon>Phallomycetidae</taxon>
        <taxon>Geastrales</taxon>
        <taxon>Sphaerobolaceae</taxon>
        <taxon>Sphaerobolus</taxon>
    </lineage>
</organism>
<dbReference type="Proteomes" id="UP000054279">
    <property type="component" value="Unassembled WGS sequence"/>
</dbReference>
<dbReference type="PANTHER" id="PTHR10909:SF382">
    <property type="entry name" value="ACYL-COENZYME A OXIDASE"/>
    <property type="match status" value="1"/>
</dbReference>
<dbReference type="GO" id="GO:0003997">
    <property type="term" value="F:acyl-CoA oxidase activity"/>
    <property type="evidence" value="ECO:0007669"/>
    <property type="project" value="InterPro"/>
</dbReference>
<dbReference type="AlphaFoldDB" id="A0A0C9V8H6"/>
<dbReference type="HOGENOM" id="CLU_028041_1_0_1"/>
<dbReference type="InterPro" id="IPR012258">
    <property type="entry name" value="Acyl-CoA_oxidase"/>
</dbReference>
<dbReference type="GO" id="GO:0005504">
    <property type="term" value="F:fatty acid binding"/>
    <property type="evidence" value="ECO:0007669"/>
    <property type="project" value="TreeGrafter"/>
</dbReference>
<name>A0A0C9V8H6_SPHS4</name>
<dbReference type="InterPro" id="IPR036250">
    <property type="entry name" value="AcylCo_DH-like_C"/>
</dbReference>
<dbReference type="SUPFAM" id="SSF56645">
    <property type="entry name" value="Acyl-CoA dehydrogenase NM domain-like"/>
    <property type="match status" value="1"/>
</dbReference>
<accession>A0A0C9V8H6</accession>
<evidence type="ECO:0000313" key="2">
    <source>
        <dbReference type="Proteomes" id="UP000054279"/>
    </source>
</evidence>
<dbReference type="GO" id="GO:0071949">
    <property type="term" value="F:FAD binding"/>
    <property type="evidence" value="ECO:0007669"/>
    <property type="project" value="InterPro"/>
</dbReference>
<dbReference type="PANTHER" id="PTHR10909">
    <property type="entry name" value="ELECTRON TRANSPORT OXIDOREDUCTASE"/>
    <property type="match status" value="1"/>
</dbReference>
<dbReference type="GO" id="GO:0033540">
    <property type="term" value="P:fatty acid beta-oxidation using acyl-CoA oxidase"/>
    <property type="evidence" value="ECO:0007669"/>
    <property type="project" value="TreeGrafter"/>
</dbReference>
<dbReference type="SUPFAM" id="SSF47203">
    <property type="entry name" value="Acyl-CoA dehydrogenase C-terminal domain-like"/>
    <property type="match status" value="1"/>
</dbReference>
<dbReference type="InterPro" id="IPR009100">
    <property type="entry name" value="AcylCoA_DH/oxidase_NM_dom_sf"/>
</dbReference>